<evidence type="ECO:0000313" key="2">
    <source>
        <dbReference type="EMBL" id="WIW95158.1"/>
    </source>
</evidence>
<reference evidence="2 3" key="1">
    <citation type="submission" date="2023-06" db="EMBL/GenBank/DDBJ databases">
        <title>Altererythrobacter rubellus NBRC 112769 genome.</title>
        <authorList>
            <person name="Zhang K."/>
        </authorList>
    </citation>
    <scope>NUCLEOTIDE SEQUENCE [LARGE SCALE GENOMIC DNA]</scope>
    <source>
        <strain evidence="2 3">NBRC 112769</strain>
    </source>
</reference>
<accession>A0A9Y2B892</accession>
<dbReference type="RefSeq" id="WP_285975474.1">
    <property type="nucleotide sequence ID" value="NZ_CP127221.1"/>
</dbReference>
<sequence length="174" mass="18338">MIRSLAPVLAILAVASPFAAKDSLGVFSDWAAFRDLEAPRCYAITAAEPVGPRTDAARDYEPYASVGTWPLRKVRNQLHLRLSREMTQGASISLRVGGRSFALTGGGGDAWAADQAMDAAIIGAMRSADTMRVTSTSKSGRRFTDTYQLSGAATAIDAATLGCAPAALNEARRS</sequence>
<keyword evidence="3" id="KW-1185">Reference proteome</keyword>
<keyword evidence="1" id="KW-0732">Signal</keyword>
<name>A0A9Y2B892_9SPHN</name>
<evidence type="ECO:0008006" key="4">
    <source>
        <dbReference type="Google" id="ProtNLM"/>
    </source>
</evidence>
<dbReference type="Pfam" id="PF06776">
    <property type="entry name" value="IalB"/>
    <property type="match status" value="1"/>
</dbReference>
<proteinExistence type="predicted"/>
<dbReference type="InterPro" id="IPR010642">
    <property type="entry name" value="Invasion_prot_B"/>
</dbReference>
<evidence type="ECO:0000313" key="3">
    <source>
        <dbReference type="Proteomes" id="UP001231445"/>
    </source>
</evidence>
<gene>
    <name evidence="2" type="ORF">QQX03_09355</name>
</gene>
<dbReference type="AlphaFoldDB" id="A0A9Y2B892"/>
<protein>
    <recommendedName>
        <fullName evidence="4">Mlr4354 like protein</fullName>
    </recommendedName>
</protein>
<dbReference type="EMBL" id="CP127221">
    <property type="protein sequence ID" value="WIW95158.1"/>
    <property type="molecule type" value="Genomic_DNA"/>
</dbReference>
<organism evidence="2 3">
    <name type="scientific">Altererythrobacter rubellus</name>
    <dbReference type="NCBI Taxonomy" id="2173831"/>
    <lineage>
        <taxon>Bacteria</taxon>
        <taxon>Pseudomonadati</taxon>
        <taxon>Pseudomonadota</taxon>
        <taxon>Alphaproteobacteria</taxon>
        <taxon>Sphingomonadales</taxon>
        <taxon>Erythrobacteraceae</taxon>
        <taxon>Altererythrobacter</taxon>
    </lineage>
</organism>
<feature type="chain" id="PRO_5040884525" description="Mlr4354 like protein" evidence="1">
    <location>
        <begin position="20"/>
        <end position="174"/>
    </location>
</feature>
<dbReference type="Proteomes" id="UP001231445">
    <property type="component" value="Chromosome"/>
</dbReference>
<feature type="signal peptide" evidence="1">
    <location>
        <begin position="1"/>
        <end position="19"/>
    </location>
</feature>
<evidence type="ECO:0000256" key="1">
    <source>
        <dbReference type="SAM" id="SignalP"/>
    </source>
</evidence>
<dbReference type="KEGG" id="arue:QQX03_09355"/>